<comment type="caution">
    <text evidence="1">The sequence shown here is derived from an EMBL/GenBank/DDBJ whole genome shotgun (WGS) entry which is preliminary data.</text>
</comment>
<protein>
    <submittedName>
        <fullName evidence="1">Uncharacterized protein</fullName>
    </submittedName>
</protein>
<dbReference type="AlphaFoldDB" id="A0A923KQL6"/>
<organism evidence="1 2">
    <name type="scientific">Undibacterium jejuense</name>
    <dbReference type="NCBI Taxonomy" id="1344949"/>
    <lineage>
        <taxon>Bacteria</taxon>
        <taxon>Pseudomonadati</taxon>
        <taxon>Pseudomonadota</taxon>
        <taxon>Betaproteobacteria</taxon>
        <taxon>Burkholderiales</taxon>
        <taxon>Oxalobacteraceae</taxon>
        <taxon>Undibacterium</taxon>
    </lineage>
</organism>
<evidence type="ECO:0000313" key="2">
    <source>
        <dbReference type="Proteomes" id="UP000634011"/>
    </source>
</evidence>
<name>A0A923KQL6_9BURK</name>
<accession>A0A923KQL6</accession>
<dbReference type="EMBL" id="JACOFV010000013">
    <property type="protein sequence ID" value="MBC3863189.1"/>
    <property type="molecule type" value="Genomic_DNA"/>
</dbReference>
<reference evidence="1" key="1">
    <citation type="submission" date="2020-08" db="EMBL/GenBank/DDBJ databases">
        <title>Novel species isolated from subtropical streams in China.</title>
        <authorList>
            <person name="Lu H."/>
        </authorList>
    </citation>
    <scope>NUCLEOTIDE SEQUENCE</scope>
    <source>
        <strain evidence="1">KACC 12607</strain>
    </source>
</reference>
<proteinExistence type="predicted"/>
<dbReference type="RefSeq" id="WP_186913141.1">
    <property type="nucleotide sequence ID" value="NZ_JACOFV010000013.1"/>
</dbReference>
<evidence type="ECO:0000313" key="1">
    <source>
        <dbReference type="EMBL" id="MBC3863189.1"/>
    </source>
</evidence>
<gene>
    <name evidence="1" type="ORF">H8K32_13850</name>
</gene>
<sequence>MNIEEGEKSGINECKIGKTIAQEKEFRWKFNDDEGMLHIFRTISNRQRHDSFPVNELWDVLNELNNHYGKIGFPLANSVKKLPQGTEIPGLGSAHYARSSGKSDSVGRAQAASQLAAIYLEAGIVSRIEGSRVQLRLNENISKENLSEHLSRLYKSSK</sequence>
<keyword evidence="2" id="KW-1185">Reference proteome</keyword>
<dbReference type="Proteomes" id="UP000634011">
    <property type="component" value="Unassembled WGS sequence"/>
</dbReference>